<feature type="transmembrane region" description="Helical" evidence="1">
    <location>
        <begin position="31"/>
        <end position="58"/>
    </location>
</feature>
<dbReference type="PATRIC" id="fig|471514.4.peg.2358"/>
<dbReference type="AlphaFoldDB" id="A0A0P9C700"/>
<sequence length="100" mass="10994">MRMPRWVSVVSVFDGIIFVVLYVLQSLHVHTFALAISVGYWLTVWLGLILAVYGFFPLTRGGETQLRRSVLCIVFTLLPACVGLVTLLGHLGTPVGHGKV</sequence>
<gene>
    <name evidence="2" type="ORF">AN477_23510</name>
</gene>
<evidence type="ECO:0000313" key="3">
    <source>
        <dbReference type="Proteomes" id="UP000050482"/>
    </source>
</evidence>
<dbReference type="EMBL" id="LJCO01000108">
    <property type="protein sequence ID" value="KPV38985.1"/>
    <property type="molecule type" value="Genomic_DNA"/>
</dbReference>
<reference evidence="2 3" key="1">
    <citation type="submission" date="2015-09" db="EMBL/GenBank/DDBJ databases">
        <title>Draft genome sequence of Alicyclobacillus ferrooxydans DSM 22381.</title>
        <authorList>
            <person name="Hemp J."/>
        </authorList>
    </citation>
    <scope>NUCLEOTIDE SEQUENCE [LARGE SCALE GENOMIC DNA]</scope>
    <source>
        <strain evidence="2 3">TC-34</strain>
    </source>
</reference>
<keyword evidence="3" id="KW-1185">Reference proteome</keyword>
<feature type="transmembrane region" description="Helical" evidence="1">
    <location>
        <begin position="70"/>
        <end position="91"/>
    </location>
</feature>
<organism evidence="2 3">
    <name type="scientific">Alicyclobacillus ferrooxydans</name>
    <dbReference type="NCBI Taxonomy" id="471514"/>
    <lineage>
        <taxon>Bacteria</taxon>
        <taxon>Bacillati</taxon>
        <taxon>Bacillota</taxon>
        <taxon>Bacilli</taxon>
        <taxon>Bacillales</taxon>
        <taxon>Alicyclobacillaceae</taxon>
        <taxon>Alicyclobacillus</taxon>
    </lineage>
</organism>
<keyword evidence="1" id="KW-0472">Membrane</keyword>
<feature type="transmembrane region" description="Helical" evidence="1">
    <location>
        <begin position="7"/>
        <end position="25"/>
    </location>
</feature>
<evidence type="ECO:0000256" key="1">
    <source>
        <dbReference type="SAM" id="Phobius"/>
    </source>
</evidence>
<dbReference type="Proteomes" id="UP000050482">
    <property type="component" value="Unassembled WGS sequence"/>
</dbReference>
<name>A0A0P9C700_9BACL</name>
<proteinExistence type="predicted"/>
<keyword evidence="1" id="KW-0812">Transmembrane</keyword>
<accession>A0A0P9C700</accession>
<evidence type="ECO:0000313" key="2">
    <source>
        <dbReference type="EMBL" id="KPV38985.1"/>
    </source>
</evidence>
<keyword evidence="1" id="KW-1133">Transmembrane helix</keyword>
<protein>
    <submittedName>
        <fullName evidence="2">Uncharacterized protein</fullName>
    </submittedName>
</protein>
<dbReference type="RefSeq" id="WP_054971605.1">
    <property type="nucleotide sequence ID" value="NZ_LJCO01000108.1"/>
</dbReference>
<comment type="caution">
    <text evidence="2">The sequence shown here is derived from an EMBL/GenBank/DDBJ whole genome shotgun (WGS) entry which is preliminary data.</text>
</comment>